<feature type="repeat" description="ANK" evidence="1">
    <location>
        <begin position="82"/>
        <end position="114"/>
    </location>
</feature>
<dbReference type="SMART" id="SM00248">
    <property type="entry name" value="ANK"/>
    <property type="match status" value="5"/>
</dbReference>
<dbReference type="Pfam" id="PF00536">
    <property type="entry name" value="SAM_1"/>
    <property type="match status" value="1"/>
</dbReference>
<dbReference type="SMART" id="SM00454">
    <property type="entry name" value="SAM"/>
    <property type="match status" value="1"/>
</dbReference>
<organism evidence="4 5">
    <name type="scientific">Oryzias melastigma</name>
    <name type="common">Marine medaka</name>
    <dbReference type="NCBI Taxonomy" id="30732"/>
    <lineage>
        <taxon>Eukaryota</taxon>
        <taxon>Metazoa</taxon>
        <taxon>Chordata</taxon>
        <taxon>Craniata</taxon>
        <taxon>Vertebrata</taxon>
        <taxon>Euteleostomi</taxon>
        <taxon>Actinopterygii</taxon>
        <taxon>Neopterygii</taxon>
        <taxon>Teleostei</taxon>
        <taxon>Neoteleostei</taxon>
        <taxon>Acanthomorphata</taxon>
        <taxon>Ovalentaria</taxon>
        <taxon>Atherinomorphae</taxon>
        <taxon>Beloniformes</taxon>
        <taxon>Adrianichthyidae</taxon>
        <taxon>Oryziinae</taxon>
        <taxon>Oryzias</taxon>
    </lineage>
</organism>
<dbReference type="Proteomes" id="UP000261560">
    <property type="component" value="Unplaced"/>
</dbReference>
<dbReference type="STRING" id="30732.ENSOMEP00000025027"/>
<dbReference type="RefSeq" id="XP_024117718.1">
    <property type="nucleotide sequence ID" value="XM_024261950.2"/>
</dbReference>
<keyword evidence="2" id="KW-0812">Transmembrane</keyword>
<dbReference type="InterPro" id="IPR036770">
    <property type="entry name" value="Ankyrin_rpt-contain_sf"/>
</dbReference>
<dbReference type="PROSITE" id="PS50297">
    <property type="entry name" value="ANK_REP_REGION"/>
    <property type="match status" value="3"/>
</dbReference>
<evidence type="ECO:0000313" key="5">
    <source>
        <dbReference type="Proteomes" id="UP000261560"/>
    </source>
</evidence>
<dbReference type="InterPro" id="IPR001660">
    <property type="entry name" value="SAM"/>
</dbReference>
<keyword evidence="2" id="KW-1133">Transmembrane helix</keyword>
<dbReference type="SUPFAM" id="SSF47769">
    <property type="entry name" value="SAM/Pointed domain"/>
    <property type="match status" value="1"/>
</dbReference>
<dbReference type="OrthoDB" id="439236at2759"/>
<dbReference type="SUPFAM" id="SSF48403">
    <property type="entry name" value="Ankyrin repeat"/>
    <property type="match status" value="1"/>
</dbReference>
<evidence type="ECO:0000256" key="1">
    <source>
        <dbReference type="PROSITE-ProRule" id="PRU00023"/>
    </source>
</evidence>
<feature type="domain" description="SAM" evidence="3">
    <location>
        <begin position="275"/>
        <end position="338"/>
    </location>
</feature>
<evidence type="ECO:0000259" key="3">
    <source>
        <dbReference type="PROSITE" id="PS50105"/>
    </source>
</evidence>
<feature type="transmembrane region" description="Helical" evidence="2">
    <location>
        <begin position="450"/>
        <end position="468"/>
    </location>
</feature>
<feature type="repeat" description="ANK" evidence="1">
    <location>
        <begin position="185"/>
        <end position="217"/>
    </location>
</feature>
<dbReference type="Pfam" id="PF12796">
    <property type="entry name" value="Ank_2"/>
    <property type="match status" value="2"/>
</dbReference>
<dbReference type="PaxDb" id="30732-ENSOMEP00000025027"/>
<dbReference type="CTD" id="136991"/>
<evidence type="ECO:0000313" key="4">
    <source>
        <dbReference type="Ensembl" id="ENSOMEP00000025027.1"/>
    </source>
</evidence>
<dbReference type="Ensembl" id="ENSOMET00000008173.1">
    <property type="protein sequence ID" value="ENSOMEP00000025027.1"/>
    <property type="gene ID" value="ENSOMEG00000006014.1"/>
</dbReference>
<keyword evidence="5" id="KW-1185">Reference proteome</keyword>
<dbReference type="PANTHER" id="PTHR24157:SF3">
    <property type="entry name" value="ANKYRIN REPEAT, SAM AND BASIC LEUCINE ZIPPER DOMAIN-CONTAINING PROTEIN 1"/>
    <property type="match status" value="1"/>
</dbReference>
<reference evidence="4" key="2">
    <citation type="submission" date="2025-09" db="UniProtKB">
        <authorList>
            <consortium name="Ensembl"/>
        </authorList>
    </citation>
    <scope>IDENTIFICATION</scope>
</reference>
<proteinExistence type="predicted"/>
<dbReference type="Gene3D" id="1.10.150.50">
    <property type="entry name" value="Transcription Factor, Ets-1"/>
    <property type="match status" value="1"/>
</dbReference>
<keyword evidence="2" id="KW-0472">Membrane</keyword>
<sequence length="473" mass="52217">MADFMDYAFPAGAESDESNDEWDISCGVETSFLHKASVENDQDTELKCDDVWKMKRAICKGEVDEVIRLLDNGMDVETKLEFGWTPLMFAVNMANYDLAKLLLDRGASANFTKEGCSVLMVSCTASADEEKIARCVELLLSRNTDPNVADRSQMTSLMCAAREGYTKVINLLVAHGAEVNAQDSSGYTALAVAVKYGREEAVLKLLQLGADKTIKTKNGTSPADLAKFFKHSQIAKILTSSSLNYNAGAFGSTEERLSRFFKTNSETLPSIESVTRLNDLELLLHGLNLSHLTEVMTNNDITWNCLLTMKKEDLEKIGITDPEDQGKVLDAVHQIHLDKVDLNALCQLGAVYSGCEDLQNFLISVNHQCCYLIEVIHDVVSRFPRQASQLVFSLDSGKDAQSICRQLVLQTKDLEKEVSCLHSLLCKMEESRDCCELRPPGSHKGWKKSLVAGVVVGMLGATSLLLVCKACKW</sequence>
<feature type="repeat" description="ANK" evidence="1">
    <location>
        <begin position="152"/>
        <end position="184"/>
    </location>
</feature>
<dbReference type="InterPro" id="IPR002110">
    <property type="entry name" value="Ankyrin_rpt"/>
</dbReference>
<dbReference type="GeneTree" id="ENSGT00880000138051"/>
<dbReference type="PROSITE" id="PS50088">
    <property type="entry name" value="ANK_REPEAT"/>
    <property type="match status" value="3"/>
</dbReference>
<dbReference type="OMA" id="PFMFACR"/>
<dbReference type="InterPro" id="IPR013761">
    <property type="entry name" value="SAM/pointed_sf"/>
</dbReference>
<dbReference type="KEGG" id="oml:112139222"/>
<name>A0A3B3D4D9_ORYME</name>
<dbReference type="AlphaFoldDB" id="A0A3B3D4D9"/>
<accession>A0A3B3D4D9</accession>
<reference evidence="4" key="1">
    <citation type="submission" date="2025-08" db="UniProtKB">
        <authorList>
            <consortium name="Ensembl"/>
        </authorList>
    </citation>
    <scope>IDENTIFICATION</scope>
</reference>
<dbReference type="PANTHER" id="PTHR24157">
    <property type="entry name" value="ANKYRIN REPEAT, SAM AND BASIC LEUCINE ZIPPER DOMAIN-CONTAINING PROTEIN 1"/>
    <property type="match status" value="1"/>
</dbReference>
<protein>
    <submittedName>
        <fullName evidence="4">Ankyrin repeat, SAM and basic leucine zipper domain containing 1</fullName>
    </submittedName>
</protein>
<dbReference type="GeneID" id="112139222"/>
<dbReference type="PROSITE" id="PS50105">
    <property type="entry name" value="SAM_DOMAIN"/>
    <property type="match status" value="1"/>
</dbReference>
<keyword evidence="1" id="KW-0040">ANK repeat</keyword>
<dbReference type="Gene3D" id="1.25.40.20">
    <property type="entry name" value="Ankyrin repeat-containing domain"/>
    <property type="match status" value="1"/>
</dbReference>
<evidence type="ECO:0000256" key="2">
    <source>
        <dbReference type="SAM" id="Phobius"/>
    </source>
</evidence>
<dbReference type="GO" id="GO:0071546">
    <property type="term" value="C:pi-body"/>
    <property type="evidence" value="ECO:0007669"/>
    <property type="project" value="TreeGrafter"/>
</dbReference>